<evidence type="ECO:0000256" key="4">
    <source>
        <dbReference type="ARBA" id="ARBA00022807"/>
    </source>
</evidence>
<evidence type="ECO:0000313" key="7">
    <source>
        <dbReference type="EMBL" id="KAJ8773839.1"/>
    </source>
</evidence>
<evidence type="ECO:0000256" key="2">
    <source>
        <dbReference type="ARBA" id="ARBA00022670"/>
    </source>
</evidence>
<comment type="similarity">
    <text evidence="1">Belongs to the peptidase C48 family.</text>
</comment>
<dbReference type="SUPFAM" id="SSF54001">
    <property type="entry name" value="Cysteine proteinases"/>
    <property type="match status" value="1"/>
</dbReference>
<reference evidence="7 8" key="1">
    <citation type="submission" date="2021-09" db="EMBL/GenBank/DDBJ databases">
        <title>Genomic insights and catalytic innovation underlie evolution of tropane alkaloids biosynthesis.</title>
        <authorList>
            <person name="Wang Y.-J."/>
            <person name="Tian T."/>
            <person name="Huang J.-P."/>
            <person name="Huang S.-X."/>
        </authorList>
    </citation>
    <scope>NUCLEOTIDE SEQUENCE [LARGE SCALE GENOMIC DNA]</scope>
    <source>
        <strain evidence="7">KIB-2018</strain>
        <tissue evidence="7">Leaf</tissue>
    </source>
</reference>
<dbReference type="Proteomes" id="UP001159364">
    <property type="component" value="Linkage Group LG01"/>
</dbReference>
<protein>
    <recommendedName>
        <fullName evidence="6">Ubiquitin-like protease family profile domain-containing protein</fullName>
    </recommendedName>
</protein>
<evidence type="ECO:0000256" key="3">
    <source>
        <dbReference type="ARBA" id="ARBA00022801"/>
    </source>
</evidence>
<keyword evidence="8" id="KW-1185">Reference proteome</keyword>
<dbReference type="AlphaFoldDB" id="A0AAV8U6K7"/>
<dbReference type="GO" id="GO:0016926">
    <property type="term" value="P:protein desumoylation"/>
    <property type="evidence" value="ECO:0007669"/>
    <property type="project" value="UniProtKB-ARBA"/>
</dbReference>
<feature type="region of interest" description="Disordered" evidence="5">
    <location>
        <begin position="168"/>
        <end position="211"/>
    </location>
</feature>
<dbReference type="InterPro" id="IPR038765">
    <property type="entry name" value="Papain-like_cys_pep_sf"/>
</dbReference>
<sequence>MEEEDCKKRPLVIDWTKMLEDDDGEPPALVVVKNTEDPPQPSPMVSQREDVAFLSDQQLEDAIKRQKSNYSKIRLALPDRGQKILATVKAFEEERVRRKFQSHQMDVDENNKSTQSTCRSSVDGSNYNNVVLQVDSQSSFATNFNTRMEGNTDCKVVKAFNEELSTLNHHNHQKIRSYGGSPRGTQKGRSSRQWPFQSVSSLHNGDKPRLLKSDQRCKSSSLGLLRHNGKDLSYGFPKKEEDVASLNGSVHNKGQTVVLLEEDEVQAVEAIEQESKHAECRKVAKIYYPSRDDPESIEISHADINCLGPEGYLTSPIMNFYIRYLWLNASPAKRATCDYHIFNTFFYEKLKQAVTYKGVDKVSTFAKFRRWWRGVDLFQKAYVLIPIHEDLHWSLVIICIPDKEDESGPIILHLDSLGLHASRSVFDNIKSYLKDEWNYLNRESATYDHPISDKIWNDLPGRINQKKIDVPQQKNDYDCGLFVLFFMERFIEEAPERLKKRDLTMFCKQWFRPEEASSLRVKIRKLLLEKFQNASEGDPTIESVAQSSDGGSP</sequence>
<accession>A0AAV8U6K7</accession>
<evidence type="ECO:0000259" key="6">
    <source>
        <dbReference type="PROSITE" id="PS50600"/>
    </source>
</evidence>
<dbReference type="Gene3D" id="3.30.310.130">
    <property type="entry name" value="Ubiquitin-related"/>
    <property type="match status" value="1"/>
</dbReference>
<feature type="region of interest" description="Disordered" evidence="5">
    <location>
        <begin position="23"/>
        <end position="45"/>
    </location>
</feature>
<dbReference type="GO" id="GO:0006508">
    <property type="term" value="P:proteolysis"/>
    <property type="evidence" value="ECO:0007669"/>
    <property type="project" value="UniProtKB-KW"/>
</dbReference>
<name>A0AAV8U6K7_9ROSI</name>
<evidence type="ECO:0000256" key="5">
    <source>
        <dbReference type="SAM" id="MobiDB-lite"/>
    </source>
</evidence>
<comment type="caution">
    <text evidence="7">The sequence shown here is derived from an EMBL/GenBank/DDBJ whole genome shotgun (WGS) entry which is preliminary data.</text>
</comment>
<keyword evidence="4" id="KW-0788">Thiol protease</keyword>
<keyword evidence="3" id="KW-0378">Hydrolase</keyword>
<feature type="domain" description="Ubiquitin-like protease family profile" evidence="6">
    <location>
        <begin position="297"/>
        <end position="490"/>
    </location>
</feature>
<evidence type="ECO:0000256" key="1">
    <source>
        <dbReference type="ARBA" id="ARBA00005234"/>
    </source>
</evidence>
<dbReference type="PANTHER" id="PTHR46915">
    <property type="entry name" value="UBIQUITIN-LIKE PROTEASE 4-RELATED"/>
    <property type="match status" value="1"/>
</dbReference>
<dbReference type="PANTHER" id="PTHR46915:SF2">
    <property type="entry name" value="UBIQUITIN-LIKE PROTEASE 4"/>
    <property type="match status" value="1"/>
</dbReference>
<dbReference type="PROSITE" id="PS50600">
    <property type="entry name" value="ULP_PROTEASE"/>
    <property type="match status" value="1"/>
</dbReference>
<gene>
    <name evidence="7" type="ORF">K2173_008302</name>
</gene>
<evidence type="ECO:0000313" key="8">
    <source>
        <dbReference type="Proteomes" id="UP001159364"/>
    </source>
</evidence>
<proteinExistence type="inferred from homology"/>
<dbReference type="Gene3D" id="1.10.418.20">
    <property type="match status" value="1"/>
</dbReference>
<dbReference type="Pfam" id="PF02902">
    <property type="entry name" value="Peptidase_C48"/>
    <property type="match status" value="1"/>
</dbReference>
<keyword evidence="2" id="KW-0645">Protease</keyword>
<feature type="compositionally biased region" description="Polar residues" evidence="5">
    <location>
        <begin position="183"/>
        <end position="203"/>
    </location>
</feature>
<dbReference type="InterPro" id="IPR003653">
    <property type="entry name" value="Peptidase_C48_C"/>
</dbReference>
<dbReference type="GO" id="GO:0008234">
    <property type="term" value="F:cysteine-type peptidase activity"/>
    <property type="evidence" value="ECO:0007669"/>
    <property type="project" value="UniProtKB-KW"/>
</dbReference>
<organism evidence="7 8">
    <name type="scientific">Erythroxylum novogranatense</name>
    <dbReference type="NCBI Taxonomy" id="1862640"/>
    <lineage>
        <taxon>Eukaryota</taxon>
        <taxon>Viridiplantae</taxon>
        <taxon>Streptophyta</taxon>
        <taxon>Embryophyta</taxon>
        <taxon>Tracheophyta</taxon>
        <taxon>Spermatophyta</taxon>
        <taxon>Magnoliopsida</taxon>
        <taxon>eudicotyledons</taxon>
        <taxon>Gunneridae</taxon>
        <taxon>Pentapetalae</taxon>
        <taxon>rosids</taxon>
        <taxon>fabids</taxon>
        <taxon>Malpighiales</taxon>
        <taxon>Erythroxylaceae</taxon>
        <taxon>Erythroxylum</taxon>
    </lineage>
</organism>
<dbReference type="EMBL" id="JAIWQS010000001">
    <property type="protein sequence ID" value="KAJ8773839.1"/>
    <property type="molecule type" value="Genomic_DNA"/>
</dbReference>